<organism evidence="1">
    <name type="scientific">Odontella aurita</name>
    <dbReference type="NCBI Taxonomy" id="265563"/>
    <lineage>
        <taxon>Eukaryota</taxon>
        <taxon>Sar</taxon>
        <taxon>Stramenopiles</taxon>
        <taxon>Ochrophyta</taxon>
        <taxon>Bacillariophyta</taxon>
        <taxon>Mediophyceae</taxon>
        <taxon>Biddulphiophycidae</taxon>
        <taxon>Eupodiscales</taxon>
        <taxon>Odontellaceae</taxon>
        <taxon>Odontella</taxon>
    </lineage>
</organism>
<dbReference type="GO" id="GO:0004525">
    <property type="term" value="F:ribonuclease III activity"/>
    <property type="evidence" value="ECO:0007669"/>
    <property type="project" value="InterPro"/>
</dbReference>
<dbReference type="EMBL" id="HBKQ01008033">
    <property type="protein sequence ID" value="CAE2213327.1"/>
    <property type="molecule type" value="Transcribed_RNA"/>
</dbReference>
<accession>A0A7S4MC23</accession>
<protein>
    <submittedName>
        <fullName evidence="1">Uncharacterized protein</fullName>
    </submittedName>
</protein>
<proteinExistence type="predicted"/>
<name>A0A7S4MC23_9STRA</name>
<dbReference type="GO" id="GO:0006396">
    <property type="term" value="P:RNA processing"/>
    <property type="evidence" value="ECO:0007669"/>
    <property type="project" value="InterPro"/>
</dbReference>
<dbReference type="AlphaFoldDB" id="A0A7S4MC23"/>
<dbReference type="InterPro" id="IPR036389">
    <property type="entry name" value="RNase_III_sf"/>
</dbReference>
<reference evidence="1" key="1">
    <citation type="submission" date="2021-01" db="EMBL/GenBank/DDBJ databases">
        <authorList>
            <person name="Corre E."/>
            <person name="Pelletier E."/>
            <person name="Niang G."/>
            <person name="Scheremetjew M."/>
            <person name="Finn R."/>
            <person name="Kale V."/>
            <person name="Holt S."/>
            <person name="Cochrane G."/>
            <person name="Meng A."/>
            <person name="Brown T."/>
            <person name="Cohen L."/>
        </authorList>
    </citation>
    <scope>NUCLEOTIDE SEQUENCE</scope>
    <source>
        <strain evidence="1">Isolate 1302-5</strain>
    </source>
</reference>
<evidence type="ECO:0000313" key="1">
    <source>
        <dbReference type="EMBL" id="CAE2213327.1"/>
    </source>
</evidence>
<sequence length="371" mass="40123">MGLSRMVARRDGASAGWTPAYGGVSDEGRGRNPRERCREKERSAALSVYGHLSLDIGDESLCRVARSLLAAAFQKGGDDEDDGDVAIALLEGMELPVPGDWERKAEDGWPWFRAFGACLDSGYPFELDKPWNNLLIEIGTVIYIDHDVCDGLQRGWDLFTEKLPSSAATFLNTQQCKILVFCALFDDCLEGGGTSSLSSSRKSSSFLDVSTGTGRGSIDASFDQDDDVDMSFDTMISSSLLRGSLDETPSDLEGLERVAAFRELLWSIGESALSLCVSSNLHHEWQDAASGDVRLVLSSVTSDEVLAYVMAKNGLHECMYDRDAKDVSIFLDRMVLADKIGSGNGTRAAGGSSPAESRSFDDGVAEGIIFE</sequence>
<dbReference type="SUPFAM" id="SSF69065">
    <property type="entry name" value="RNase III domain-like"/>
    <property type="match status" value="1"/>
</dbReference>
<gene>
    <name evidence="1" type="ORF">OAUR00152_LOCUS5417</name>
</gene>